<proteinExistence type="predicted"/>
<name>A0AAE3L2P5_9FIRM</name>
<dbReference type="EMBL" id="JANKAS010000006">
    <property type="protein sequence ID" value="MCR1898964.1"/>
    <property type="molecule type" value="Genomic_DNA"/>
</dbReference>
<keyword evidence="3" id="KW-1185">Reference proteome</keyword>
<accession>A0AAE3L2P5</accession>
<dbReference type="InterPro" id="IPR051448">
    <property type="entry name" value="CdaR-like_regulators"/>
</dbReference>
<dbReference type="Gene3D" id="1.10.10.2840">
    <property type="entry name" value="PucR C-terminal helix-turn-helix domain"/>
    <property type="match status" value="1"/>
</dbReference>
<evidence type="ECO:0000259" key="1">
    <source>
        <dbReference type="Pfam" id="PF13556"/>
    </source>
</evidence>
<dbReference type="Proteomes" id="UP001205748">
    <property type="component" value="Unassembled WGS sequence"/>
</dbReference>
<protein>
    <submittedName>
        <fullName evidence="2">Helix-turn-helix domain-containing protein</fullName>
    </submittedName>
</protein>
<dbReference type="Pfam" id="PF13556">
    <property type="entry name" value="HTH_30"/>
    <property type="match status" value="1"/>
</dbReference>
<dbReference type="PANTHER" id="PTHR33744">
    <property type="entry name" value="CARBOHYDRATE DIACID REGULATOR"/>
    <property type="match status" value="1"/>
</dbReference>
<organism evidence="2 3">
    <name type="scientific">Irregularibacter muris</name>
    <dbReference type="NCBI Taxonomy" id="1796619"/>
    <lineage>
        <taxon>Bacteria</taxon>
        <taxon>Bacillati</taxon>
        <taxon>Bacillota</taxon>
        <taxon>Clostridia</taxon>
        <taxon>Eubacteriales</taxon>
        <taxon>Eubacteriaceae</taxon>
        <taxon>Irregularibacter</taxon>
    </lineage>
</organism>
<feature type="domain" description="PucR C-terminal helix-turn-helix" evidence="1">
    <location>
        <begin position="343"/>
        <end position="390"/>
    </location>
</feature>
<dbReference type="AlphaFoldDB" id="A0AAE3L2P5"/>
<dbReference type="RefSeq" id="WP_257530823.1">
    <property type="nucleotide sequence ID" value="NZ_JANKAS010000006.1"/>
</dbReference>
<evidence type="ECO:0000313" key="2">
    <source>
        <dbReference type="EMBL" id="MCR1898964.1"/>
    </source>
</evidence>
<dbReference type="InterPro" id="IPR025736">
    <property type="entry name" value="PucR_C-HTH_dom"/>
</dbReference>
<evidence type="ECO:0000313" key="3">
    <source>
        <dbReference type="Proteomes" id="UP001205748"/>
    </source>
</evidence>
<sequence length="410" mass="47314">MDLKEIYVRMFNGIKSGGVESVLQAAYEVFNMPVAVCDASFEMLAKNYPPTPQDDACWDIPLEEQKVPLEIVQIFQQHNLIDIVNKSPGKSIHLNWGWFKDHPRLTTSILIDNNIIGYLAVLCPMEKYESWHDDALQIVADSMGIVLEKQGILNKGSNIILQSFARDLIMGNIKTQLDFKKWLTLAELNIKESYVILAIAPSSMDREDSFAYFERQLKYKESSLLTYASNGILYVFLYNLSNHGVSESTLKNISELIKSLDLICGMSYTFSDIKNIFLYREQALAALQTGRKIDPQKNIYHYSYYALKAILLSSFDKIQPQNCIHPALYLLKDYDKENNTTYFETLRIYMINQQSASIVCDKLHIHRNTLRYRLKKVEEITNINIQDNSIYSYLLVSFQVLDLIEKLEQN</sequence>
<gene>
    <name evidence="2" type="ORF">NSA47_08200</name>
</gene>
<comment type="caution">
    <text evidence="2">The sequence shown here is derived from an EMBL/GenBank/DDBJ whole genome shotgun (WGS) entry which is preliminary data.</text>
</comment>
<reference evidence="2" key="1">
    <citation type="submission" date="2022-07" db="EMBL/GenBank/DDBJ databases">
        <title>Enhanced cultured diversity of the mouse gut microbiota enables custom-made synthetic communities.</title>
        <authorList>
            <person name="Afrizal A."/>
        </authorList>
    </citation>
    <scope>NUCLEOTIDE SEQUENCE</scope>
    <source>
        <strain evidence="2">DSM 28593</strain>
    </source>
</reference>
<dbReference type="InterPro" id="IPR042070">
    <property type="entry name" value="PucR_C-HTH_sf"/>
</dbReference>